<dbReference type="AlphaFoldDB" id="A0AAE0Q901"/>
<dbReference type="SUPFAM" id="SSF49899">
    <property type="entry name" value="Concanavalin A-like lectins/glucanases"/>
    <property type="match status" value="1"/>
</dbReference>
<dbReference type="InterPro" id="IPR058030">
    <property type="entry name" value="TRIM8/14/16/25/29/45/65_CC"/>
</dbReference>
<keyword evidence="1" id="KW-0479">Metal-binding</keyword>
<evidence type="ECO:0000313" key="6">
    <source>
        <dbReference type="EMBL" id="KAK3515548.1"/>
    </source>
</evidence>
<keyword evidence="7" id="KW-1185">Reference proteome</keyword>
<dbReference type="InterPro" id="IPR006574">
    <property type="entry name" value="PRY"/>
</dbReference>
<dbReference type="InterPro" id="IPR051051">
    <property type="entry name" value="E3_ubiq-ligase_TRIM/RNF"/>
</dbReference>
<feature type="coiled-coil region" evidence="4">
    <location>
        <begin position="251"/>
        <end position="285"/>
    </location>
</feature>
<sequence length="562" mass="64580">MSKLLATKVSTPLSENVQIGPRVSIFCVATIIFQHCRNPLGHGVHQSFTGCQWNPLPLLHDDITELADVIDLALLHLPFEDAPQMLNTCQCITFTLSFFSKAVVALESELKEKQMKFLQRIQETQKKVQELQQAVDTIKEKAELSRAEQLFEQEIADLQRRFTELEQLSQTSDHDHFLQEDQSGVYSCPQCRDTFTPKPVLRRNNMLVEVVEKLKNTEVQAASPAHCYAGPGDVECDFCTGRKHKAIKSCLSELKEEQRKSQQRIQEKQKKVQELKQAANTIKLSAQTAVEDSERIFTELISSMEKKRSEVTELIRAQEKTELSRAERLLEQLEQEIADLQRRLTELEQLSHTHDHIHFLQTFQFLCAASGCEDSPSITVNQYPSFYGVRKSLSDMKKRLEEFCEEDFIKIPEQDFCALTLDPNTGHRSLILSEKNRVVTRNQKFQRISNHPERIDSYAQVLSKESLCGRCYGEVEWKSEDKVFVSVSYKEINRKGWGNDCMFGHNDQSWSLMCSSSTLSFWHNNSEAVLDVPSSSRIMSNTNMRCEVMKKCFCLLKVFLSL</sequence>
<organism evidence="6 7">
    <name type="scientific">Hemibagrus guttatus</name>
    <dbReference type="NCBI Taxonomy" id="175788"/>
    <lineage>
        <taxon>Eukaryota</taxon>
        <taxon>Metazoa</taxon>
        <taxon>Chordata</taxon>
        <taxon>Craniata</taxon>
        <taxon>Vertebrata</taxon>
        <taxon>Euteleostomi</taxon>
        <taxon>Actinopterygii</taxon>
        <taxon>Neopterygii</taxon>
        <taxon>Teleostei</taxon>
        <taxon>Ostariophysi</taxon>
        <taxon>Siluriformes</taxon>
        <taxon>Bagridae</taxon>
        <taxon>Hemibagrus</taxon>
    </lineage>
</organism>
<dbReference type="SMART" id="SM00589">
    <property type="entry name" value="PRY"/>
    <property type="match status" value="1"/>
</dbReference>
<dbReference type="GO" id="GO:0008270">
    <property type="term" value="F:zinc ion binding"/>
    <property type="evidence" value="ECO:0007669"/>
    <property type="project" value="UniProtKB-KW"/>
</dbReference>
<accession>A0AAE0Q901</accession>
<evidence type="ECO:0000256" key="3">
    <source>
        <dbReference type="ARBA" id="ARBA00022833"/>
    </source>
</evidence>
<evidence type="ECO:0000259" key="5">
    <source>
        <dbReference type="SMART" id="SM00589"/>
    </source>
</evidence>
<feature type="coiled-coil region" evidence="4">
    <location>
        <begin position="114"/>
        <end position="168"/>
    </location>
</feature>
<dbReference type="InterPro" id="IPR043136">
    <property type="entry name" value="B30.2/SPRY_sf"/>
</dbReference>
<comment type="caution">
    <text evidence="6">The sequence shown here is derived from an EMBL/GenBank/DDBJ whole genome shotgun (WGS) entry which is preliminary data.</text>
</comment>
<dbReference type="Pfam" id="PF13765">
    <property type="entry name" value="PRY"/>
    <property type="match status" value="1"/>
</dbReference>
<keyword evidence="2" id="KW-0863">Zinc-finger</keyword>
<dbReference type="InterPro" id="IPR013320">
    <property type="entry name" value="ConA-like_dom_sf"/>
</dbReference>
<dbReference type="PANTHER" id="PTHR25465">
    <property type="entry name" value="B-BOX DOMAIN CONTAINING"/>
    <property type="match status" value="1"/>
</dbReference>
<feature type="domain" description="SPRY-associated" evidence="5">
    <location>
        <begin position="416"/>
        <end position="468"/>
    </location>
</feature>
<dbReference type="Proteomes" id="UP001274896">
    <property type="component" value="Unassembled WGS sequence"/>
</dbReference>
<evidence type="ECO:0000256" key="4">
    <source>
        <dbReference type="SAM" id="Coils"/>
    </source>
</evidence>
<evidence type="ECO:0000256" key="2">
    <source>
        <dbReference type="ARBA" id="ARBA00022771"/>
    </source>
</evidence>
<dbReference type="Gene3D" id="2.60.120.920">
    <property type="match status" value="1"/>
</dbReference>
<proteinExistence type="predicted"/>
<name>A0AAE0Q901_9TELE</name>
<protein>
    <recommendedName>
        <fullName evidence="5">SPRY-associated domain-containing protein</fullName>
    </recommendedName>
</protein>
<feature type="coiled-coil region" evidence="4">
    <location>
        <begin position="316"/>
        <end position="350"/>
    </location>
</feature>
<evidence type="ECO:0000256" key="1">
    <source>
        <dbReference type="ARBA" id="ARBA00022723"/>
    </source>
</evidence>
<gene>
    <name evidence="6" type="ORF">QTP70_024396</name>
</gene>
<reference evidence="6" key="1">
    <citation type="submission" date="2023-06" db="EMBL/GenBank/DDBJ databases">
        <title>Male Hemibagrus guttatus genome.</title>
        <authorList>
            <person name="Bian C."/>
        </authorList>
    </citation>
    <scope>NUCLEOTIDE SEQUENCE</scope>
    <source>
        <strain evidence="6">Male_cb2023</strain>
        <tissue evidence="6">Muscle</tissue>
    </source>
</reference>
<keyword evidence="3" id="KW-0862">Zinc</keyword>
<keyword evidence="4" id="KW-0175">Coiled coil</keyword>
<dbReference type="PANTHER" id="PTHR25465:SF5">
    <property type="entry name" value="E3 UBIQUITIN_ISG15 LIGASE TRIM25-RELATED"/>
    <property type="match status" value="1"/>
</dbReference>
<dbReference type="EMBL" id="JAUCMX010000020">
    <property type="protein sequence ID" value="KAK3515548.1"/>
    <property type="molecule type" value="Genomic_DNA"/>
</dbReference>
<evidence type="ECO:0000313" key="7">
    <source>
        <dbReference type="Proteomes" id="UP001274896"/>
    </source>
</evidence>
<dbReference type="Pfam" id="PF25600">
    <property type="entry name" value="TRIM_CC"/>
    <property type="match status" value="2"/>
</dbReference>